<dbReference type="InterPro" id="IPR012914">
    <property type="entry name" value="PucR_dom"/>
</dbReference>
<dbReference type="InterPro" id="IPR051448">
    <property type="entry name" value="CdaR-like_regulators"/>
</dbReference>
<dbReference type="InterPro" id="IPR025736">
    <property type="entry name" value="PucR_C-HTH_dom"/>
</dbReference>
<dbReference type="InterPro" id="IPR042070">
    <property type="entry name" value="PucR_C-HTH_sf"/>
</dbReference>
<evidence type="ECO:0000313" key="3">
    <source>
        <dbReference type="EMBL" id="SIN62194.1"/>
    </source>
</evidence>
<feature type="domain" description="PucR C-terminal helix-turn-helix" evidence="2">
    <location>
        <begin position="317"/>
        <end position="372"/>
    </location>
</feature>
<gene>
    <name evidence="3" type="ORF">SAMN05444368_0105</name>
</gene>
<dbReference type="PANTHER" id="PTHR33744">
    <property type="entry name" value="CARBOHYDRATE DIACID REGULATOR"/>
    <property type="match status" value="1"/>
</dbReference>
<organism evidence="3 4">
    <name type="scientific">Acetomicrobium flavidum</name>
    <dbReference type="NCBI Taxonomy" id="49896"/>
    <lineage>
        <taxon>Bacteria</taxon>
        <taxon>Thermotogati</taxon>
        <taxon>Synergistota</taxon>
        <taxon>Synergistia</taxon>
        <taxon>Synergistales</taxon>
        <taxon>Acetomicrobiaceae</taxon>
        <taxon>Acetomicrobium</taxon>
    </lineage>
</organism>
<keyword evidence="4" id="KW-1185">Reference proteome</keyword>
<dbReference type="EMBL" id="FSQZ01000001">
    <property type="protein sequence ID" value="SIN62194.1"/>
    <property type="molecule type" value="Genomic_DNA"/>
</dbReference>
<dbReference type="Pfam" id="PF13556">
    <property type="entry name" value="HTH_30"/>
    <property type="match status" value="1"/>
</dbReference>
<feature type="domain" description="Purine catabolism PurC-like" evidence="1">
    <location>
        <begin position="6"/>
        <end position="125"/>
    </location>
</feature>
<evidence type="ECO:0000259" key="1">
    <source>
        <dbReference type="Pfam" id="PF07905"/>
    </source>
</evidence>
<accession>A0ABY1JAK9</accession>
<sequence length="385" mass="42802">MISVNEMLKLPVLSGSSILAGQSGLNRKIKYLDILEVPDAENWLVSYEFILTTAFAFKDNEDGLSKLVEVGAKRNLAGFGIKLGRFINSLPASVIEAANRYSMPIIGLPINVPYIQIIKDVMFEIIKSEESLKRSLAKSDVFIQLLEGDVQTAVEELGSYGWERGTPVRIGVLTSSVGFNFNNDDIALLRHVLLRADLEFILAPRHEDLVILLRDLPVETIKEVVEFLKGQLKGKDLLLGLSEPRPLGKCIKHSLNEAQVASQLGKVLGYKIGVIPFSQIKMLSIILEHPQLGEIISTASHMLSPILDHDANQGTELFKTLKVFLESGKNQQIASSLLQIHRNTLRYRLGQIEELLGDQLLDSKSNSILQLAIFFHSVYQHKADV</sequence>
<reference evidence="3 4" key="1">
    <citation type="submission" date="2016-11" db="EMBL/GenBank/DDBJ databases">
        <authorList>
            <person name="Varghese N."/>
            <person name="Submissions S."/>
        </authorList>
    </citation>
    <scope>NUCLEOTIDE SEQUENCE [LARGE SCALE GENOMIC DNA]</scope>
    <source>
        <strain evidence="3 4">DSM 20664</strain>
    </source>
</reference>
<dbReference type="Pfam" id="PF07905">
    <property type="entry name" value="PucR"/>
    <property type="match status" value="1"/>
</dbReference>
<protein>
    <submittedName>
        <fullName evidence="3">PucR C-terminal helix-turn-helix domain-containing protein</fullName>
    </submittedName>
</protein>
<name>A0ABY1JAK9_9BACT</name>
<comment type="caution">
    <text evidence="3">The sequence shown here is derived from an EMBL/GenBank/DDBJ whole genome shotgun (WGS) entry which is preliminary data.</text>
</comment>
<dbReference type="Gene3D" id="1.10.10.2840">
    <property type="entry name" value="PucR C-terminal helix-turn-helix domain"/>
    <property type="match status" value="1"/>
</dbReference>
<dbReference type="PANTHER" id="PTHR33744:SF1">
    <property type="entry name" value="DNA-BINDING TRANSCRIPTIONAL ACTIVATOR ADER"/>
    <property type="match status" value="1"/>
</dbReference>
<evidence type="ECO:0000259" key="2">
    <source>
        <dbReference type="Pfam" id="PF13556"/>
    </source>
</evidence>
<evidence type="ECO:0000313" key="4">
    <source>
        <dbReference type="Proteomes" id="UP000185093"/>
    </source>
</evidence>
<dbReference type="Proteomes" id="UP000185093">
    <property type="component" value="Unassembled WGS sequence"/>
</dbReference>
<proteinExistence type="predicted"/>
<dbReference type="RefSeq" id="WP_074198954.1">
    <property type="nucleotide sequence ID" value="NZ_FSQZ01000001.1"/>
</dbReference>